<protein>
    <recommendedName>
        <fullName evidence="1">LysM domain-containing protein</fullName>
    </recommendedName>
</protein>
<dbReference type="AlphaFoldDB" id="A0A1F4T9M3"/>
<feature type="domain" description="LysM" evidence="1">
    <location>
        <begin position="15"/>
        <end position="61"/>
    </location>
</feature>
<proteinExistence type="predicted"/>
<evidence type="ECO:0000313" key="2">
    <source>
        <dbReference type="EMBL" id="OGC29425.1"/>
    </source>
</evidence>
<dbReference type="Pfam" id="PF01476">
    <property type="entry name" value="LysM"/>
    <property type="match status" value="1"/>
</dbReference>
<dbReference type="EMBL" id="MEUF01000092">
    <property type="protein sequence ID" value="OGC29425.1"/>
    <property type="molecule type" value="Genomic_DNA"/>
</dbReference>
<gene>
    <name evidence="2" type="ORF">A2311_05875</name>
</gene>
<evidence type="ECO:0000259" key="1">
    <source>
        <dbReference type="PROSITE" id="PS51782"/>
    </source>
</evidence>
<organism evidence="2 3">
    <name type="scientific">candidate division WOR-1 bacterium RIFOXYB2_FULL_48_7</name>
    <dbReference type="NCBI Taxonomy" id="1802583"/>
    <lineage>
        <taxon>Bacteria</taxon>
        <taxon>Bacillati</taxon>
        <taxon>Saganbacteria</taxon>
    </lineage>
</organism>
<reference evidence="2 3" key="1">
    <citation type="journal article" date="2016" name="Nat. Commun.">
        <title>Thousands of microbial genomes shed light on interconnected biogeochemical processes in an aquifer system.</title>
        <authorList>
            <person name="Anantharaman K."/>
            <person name="Brown C.T."/>
            <person name="Hug L.A."/>
            <person name="Sharon I."/>
            <person name="Castelle C.J."/>
            <person name="Probst A.J."/>
            <person name="Thomas B.C."/>
            <person name="Singh A."/>
            <person name="Wilkins M.J."/>
            <person name="Karaoz U."/>
            <person name="Brodie E.L."/>
            <person name="Williams K.H."/>
            <person name="Hubbard S.S."/>
            <person name="Banfield J.F."/>
        </authorList>
    </citation>
    <scope>NUCLEOTIDE SEQUENCE [LARGE SCALE GENOMIC DNA]</scope>
</reference>
<dbReference type="PROSITE" id="PS51782">
    <property type="entry name" value="LYSM"/>
    <property type="match status" value="1"/>
</dbReference>
<sequence length="64" mass="7333">MSLSTAGGSYVPPLKFYQVRFPEETNPEYLANKFGIQRETLLRENPEIATNQITIGQMLVIRNF</sequence>
<evidence type="ECO:0000313" key="3">
    <source>
        <dbReference type="Proteomes" id="UP000178951"/>
    </source>
</evidence>
<comment type="caution">
    <text evidence="2">The sequence shown here is derived from an EMBL/GenBank/DDBJ whole genome shotgun (WGS) entry which is preliminary data.</text>
</comment>
<accession>A0A1F4T9M3</accession>
<dbReference type="InterPro" id="IPR018392">
    <property type="entry name" value="LysM"/>
</dbReference>
<name>A0A1F4T9M3_UNCSA</name>
<dbReference type="Proteomes" id="UP000178951">
    <property type="component" value="Unassembled WGS sequence"/>
</dbReference>